<dbReference type="AlphaFoldDB" id="A0A1H2QJW7"/>
<dbReference type="STRING" id="574349.SAMN05443545_10194"/>
<reference evidence="2 3" key="1">
    <citation type="submission" date="2016-10" db="EMBL/GenBank/DDBJ databases">
        <authorList>
            <person name="de Groot N.N."/>
        </authorList>
    </citation>
    <scope>NUCLEOTIDE SEQUENCE [LARGE SCALE GENOMIC DNA]</scope>
    <source>
        <strain evidence="2 3">DSM 19219</strain>
    </source>
</reference>
<accession>A0A1H2QJW7</accession>
<dbReference type="OrthoDB" id="6183717at2"/>
<evidence type="ECO:0000256" key="1">
    <source>
        <dbReference type="SAM" id="MobiDB-lite"/>
    </source>
</evidence>
<sequence length="86" mass="10318">MTRKKKTRSLADRVQIRTGRRKDYKKWRHDNPDQLASSRRFTQKKRQQRKLQAARKMARQHQGQQLDIHPDHDDNKGNQGGDNQDK</sequence>
<gene>
    <name evidence="2" type="ORF">SAMN05443545_10194</name>
</gene>
<dbReference type="RefSeq" id="WP_092567534.1">
    <property type="nucleotide sequence ID" value="NZ_BMXH01000001.1"/>
</dbReference>
<feature type="compositionally biased region" description="Basic residues" evidence="1">
    <location>
        <begin position="18"/>
        <end position="28"/>
    </location>
</feature>
<keyword evidence="3" id="KW-1185">Reference proteome</keyword>
<feature type="region of interest" description="Disordered" evidence="1">
    <location>
        <begin position="1"/>
        <end position="86"/>
    </location>
</feature>
<dbReference type="Proteomes" id="UP000198500">
    <property type="component" value="Unassembled WGS sequence"/>
</dbReference>
<dbReference type="EMBL" id="FNNI01000001">
    <property type="protein sequence ID" value="SDW07180.1"/>
    <property type="molecule type" value="Genomic_DNA"/>
</dbReference>
<feature type="compositionally biased region" description="Basic residues" evidence="1">
    <location>
        <begin position="41"/>
        <end position="59"/>
    </location>
</feature>
<name>A0A1H2QJW7_9GAMM</name>
<organism evidence="2 3">
    <name type="scientific">Aidingimonas halophila</name>
    <dbReference type="NCBI Taxonomy" id="574349"/>
    <lineage>
        <taxon>Bacteria</taxon>
        <taxon>Pseudomonadati</taxon>
        <taxon>Pseudomonadota</taxon>
        <taxon>Gammaproteobacteria</taxon>
        <taxon>Oceanospirillales</taxon>
        <taxon>Halomonadaceae</taxon>
        <taxon>Aidingimonas</taxon>
    </lineage>
</organism>
<evidence type="ECO:0000313" key="3">
    <source>
        <dbReference type="Proteomes" id="UP000198500"/>
    </source>
</evidence>
<protein>
    <submittedName>
        <fullName evidence="2">Uncharacterized protein</fullName>
    </submittedName>
</protein>
<proteinExistence type="predicted"/>
<evidence type="ECO:0000313" key="2">
    <source>
        <dbReference type="EMBL" id="SDW07180.1"/>
    </source>
</evidence>